<protein>
    <submittedName>
        <fullName evidence="1">Unannotated protein</fullName>
    </submittedName>
</protein>
<gene>
    <name evidence="1" type="ORF">UFOPK2359_00189</name>
    <name evidence="2" type="ORF">UFOPK3167_00743</name>
</gene>
<evidence type="ECO:0000313" key="2">
    <source>
        <dbReference type="EMBL" id="CAB4827888.1"/>
    </source>
</evidence>
<proteinExistence type="predicted"/>
<sequence>MNSKRLEISRLFHRFGFGPRPGEYAQAVKNGVDSTRTNLVTVPEIDLGAARVLDPVITDLGQRPAPNSKEIVPFAIAMRFQSQQLILWWLDRMALSDHGLTERMTWFWHGHWATSIDKLNYPLPMFKQNKVFRAHALGNFNTMTKAMLNDGALQFWLDGQDSTVKAPNENLGRELMELFVLGVNRYTEDDVKAIARALTGYQVVRSNGNVTINQNRRDSKPVVLLGKTAVFNGDSLADFLVSRDDCAQFISERLWYRFISSSEDMTSDFAAKASFADRSIASAVTAMATDSSMSDSRYSLVKSPVEWFISACRALELTPSKLSTPGQLTSYLDKLSQVPFSPPNVGGWPAGEAWLSSATAQYRIAFATWLIKQSDLSVIKNIAPSARVSKSADWLGIPEWTPRTQNALRASISDPAQFVLLALCSPEYIVSA</sequence>
<dbReference type="EMBL" id="CAFABF010000030">
    <property type="protein sequence ID" value="CAB4827888.1"/>
    <property type="molecule type" value="Genomic_DNA"/>
</dbReference>
<name>A0A6J6MIU2_9ZZZZ</name>
<organism evidence="1">
    <name type="scientific">freshwater metagenome</name>
    <dbReference type="NCBI Taxonomy" id="449393"/>
    <lineage>
        <taxon>unclassified sequences</taxon>
        <taxon>metagenomes</taxon>
        <taxon>ecological metagenomes</taxon>
    </lineage>
</organism>
<dbReference type="AlphaFoldDB" id="A0A6J6MIU2"/>
<evidence type="ECO:0000313" key="1">
    <source>
        <dbReference type="EMBL" id="CAB4673862.1"/>
    </source>
</evidence>
<dbReference type="InterPro" id="IPR014917">
    <property type="entry name" value="DUF1800"/>
</dbReference>
<dbReference type="Pfam" id="PF08811">
    <property type="entry name" value="DUF1800"/>
    <property type="match status" value="1"/>
</dbReference>
<dbReference type="EMBL" id="CAEZXG010000006">
    <property type="protein sequence ID" value="CAB4673862.1"/>
    <property type="molecule type" value="Genomic_DNA"/>
</dbReference>
<reference evidence="1" key="1">
    <citation type="submission" date="2020-05" db="EMBL/GenBank/DDBJ databases">
        <authorList>
            <person name="Chiriac C."/>
            <person name="Salcher M."/>
            <person name="Ghai R."/>
            <person name="Kavagutti S V."/>
        </authorList>
    </citation>
    <scope>NUCLEOTIDE SEQUENCE</scope>
</reference>
<accession>A0A6J6MIU2</accession>